<reference evidence="5 6" key="1">
    <citation type="submission" date="2015-06" db="EMBL/GenBank/DDBJ databases">
        <title>Draft genome of the ant-associated black yeast Phialophora attae CBS 131958.</title>
        <authorList>
            <person name="Moreno L.F."/>
            <person name="Stielow B.J."/>
            <person name="de Hoog S."/>
            <person name="Vicente V.A."/>
            <person name="Weiss V.A."/>
            <person name="de Vries M."/>
            <person name="Cruz L.M."/>
            <person name="Souza E.M."/>
        </authorList>
    </citation>
    <scope>NUCLEOTIDE SEQUENCE [LARGE SCALE GENOMIC DNA]</scope>
    <source>
        <strain evidence="5 6">CBS 131958</strain>
    </source>
</reference>
<gene>
    <name evidence="5" type="ORF">AB675_7978</name>
</gene>
<dbReference type="Gene3D" id="1.25.40.550">
    <property type="entry name" value="Aar2, C-terminal domain-like"/>
    <property type="match status" value="1"/>
</dbReference>
<evidence type="ECO:0000256" key="2">
    <source>
        <dbReference type="SAM" id="MobiDB-lite"/>
    </source>
</evidence>
<name>A0A0N1HRR2_9EURO</name>
<organism evidence="5 6">
    <name type="scientific">Cyphellophora attinorum</name>
    <dbReference type="NCBI Taxonomy" id="1664694"/>
    <lineage>
        <taxon>Eukaryota</taxon>
        <taxon>Fungi</taxon>
        <taxon>Dikarya</taxon>
        <taxon>Ascomycota</taxon>
        <taxon>Pezizomycotina</taxon>
        <taxon>Eurotiomycetes</taxon>
        <taxon>Chaetothyriomycetidae</taxon>
        <taxon>Chaetothyriales</taxon>
        <taxon>Cyphellophoraceae</taxon>
        <taxon>Cyphellophora</taxon>
    </lineage>
</organism>
<dbReference type="Proteomes" id="UP000038010">
    <property type="component" value="Unassembled WGS sequence"/>
</dbReference>
<dbReference type="RefSeq" id="XP_018001019.1">
    <property type="nucleotide sequence ID" value="XM_018148386.1"/>
</dbReference>
<dbReference type="InterPro" id="IPR033648">
    <property type="entry name" value="AAR2_C"/>
</dbReference>
<dbReference type="AlphaFoldDB" id="A0A0N1HRR2"/>
<accession>A0A0N1HRR2</accession>
<evidence type="ECO:0000259" key="4">
    <source>
        <dbReference type="Pfam" id="PF20981"/>
    </source>
</evidence>
<dbReference type="InterPro" id="IPR038516">
    <property type="entry name" value="AAR2_N_sf"/>
</dbReference>
<dbReference type="OrthoDB" id="201752at2759"/>
<protein>
    <recommendedName>
        <fullName evidence="7">Protein AAR2-like protein</fullName>
    </recommendedName>
</protein>
<feature type="domain" description="AAR2 C-terminal" evidence="3">
    <location>
        <begin position="196"/>
        <end position="368"/>
    </location>
</feature>
<evidence type="ECO:0000313" key="6">
    <source>
        <dbReference type="Proteomes" id="UP000038010"/>
    </source>
</evidence>
<feature type="domain" description="AAR2 N-terminal" evidence="4">
    <location>
        <begin position="12"/>
        <end position="158"/>
    </location>
</feature>
<comment type="similarity">
    <text evidence="1">Belongs to the AAR2 family.</text>
</comment>
<dbReference type="CDD" id="cd13777">
    <property type="entry name" value="Aar2_N"/>
    <property type="match status" value="1"/>
</dbReference>
<sequence>MSANTDRLDGRGGTITILDLPPNTLVGLDLLSFNSSPKFHGIKDVPTGPHFVYTGTDASLSIRHGCWIDVGGSTIDHVLRWNEHDEFLDIVTNAKAVALKAGPNLINYAAIQAATANLQTSEKSTQDDESRRENEPSNSDWAQLTEGIDSTTISRIIPSTSITSISSAPADAETIPGLVSSEVEAALPANSHLNLIPINLKQTWAEGDIGSVRTERARDRSWYLDHIASNLGCSIRSIYPEGGPRVGYQEILAELRFTFLMVLTLANYSCLEQWKRLLTLLFTSKSALSKMENYYIDVLQTLALQLIHADDVEGGLFELREESGSGWLRSLMRKFRGFVEDELPDTGGTLRKELGRFEKMLNEQFGWESGNDWARRGTVQLEDGEVIEVALDDADEDEEAGDWAPVVVET</sequence>
<feature type="region of interest" description="Disordered" evidence="2">
    <location>
        <begin position="119"/>
        <end position="141"/>
    </location>
</feature>
<dbReference type="Pfam" id="PF05282">
    <property type="entry name" value="AAR2"/>
    <property type="match status" value="1"/>
</dbReference>
<dbReference type="GO" id="GO:0000244">
    <property type="term" value="P:spliceosomal tri-snRNP complex assembly"/>
    <property type="evidence" value="ECO:0007669"/>
    <property type="project" value="TreeGrafter"/>
</dbReference>
<dbReference type="STRING" id="1664694.A0A0N1HRR2"/>
<evidence type="ECO:0008006" key="7">
    <source>
        <dbReference type="Google" id="ProtNLM"/>
    </source>
</evidence>
<keyword evidence="6" id="KW-1185">Reference proteome</keyword>
<evidence type="ECO:0000256" key="1">
    <source>
        <dbReference type="ARBA" id="ARBA00006281"/>
    </source>
</evidence>
<dbReference type="PANTHER" id="PTHR12689:SF4">
    <property type="entry name" value="PROTEIN AAR2 HOMOLOG"/>
    <property type="match status" value="1"/>
</dbReference>
<evidence type="ECO:0000313" key="5">
    <source>
        <dbReference type="EMBL" id="KPI41056.1"/>
    </source>
</evidence>
<proteinExistence type="inferred from homology"/>
<dbReference type="GeneID" id="28740266"/>
<dbReference type="EMBL" id="LFJN01000010">
    <property type="protein sequence ID" value="KPI41056.1"/>
    <property type="molecule type" value="Genomic_DNA"/>
</dbReference>
<comment type="caution">
    <text evidence="5">The sequence shown here is derived from an EMBL/GenBank/DDBJ whole genome shotgun (WGS) entry which is preliminary data.</text>
</comment>
<dbReference type="Pfam" id="PF20981">
    <property type="entry name" value="AAR2_1st"/>
    <property type="match status" value="1"/>
</dbReference>
<dbReference type="InterPro" id="IPR007946">
    <property type="entry name" value="AAR2"/>
</dbReference>
<dbReference type="InterPro" id="IPR033647">
    <property type="entry name" value="Aar2_N"/>
</dbReference>
<dbReference type="PANTHER" id="PTHR12689">
    <property type="entry name" value="A1 CISTRON SPLICING FACTOR AAR2-RELATED"/>
    <property type="match status" value="1"/>
</dbReference>
<dbReference type="VEuPathDB" id="FungiDB:AB675_7978"/>
<dbReference type="CDD" id="cd13778">
    <property type="entry name" value="Aar2_C"/>
    <property type="match status" value="1"/>
</dbReference>
<feature type="compositionally biased region" description="Basic and acidic residues" evidence="2">
    <location>
        <begin position="124"/>
        <end position="135"/>
    </location>
</feature>
<dbReference type="InterPro" id="IPR038514">
    <property type="entry name" value="AAR2_C_sf"/>
</dbReference>
<dbReference type="Gene3D" id="2.60.34.20">
    <property type="match status" value="1"/>
</dbReference>
<evidence type="ECO:0000259" key="3">
    <source>
        <dbReference type="Pfam" id="PF05282"/>
    </source>
</evidence>